<keyword evidence="1" id="KW-1133">Transmembrane helix</keyword>
<keyword evidence="1" id="KW-0812">Transmembrane</keyword>
<protein>
    <recommendedName>
        <fullName evidence="4">Capsule biosynthesis protein</fullName>
    </recommendedName>
</protein>
<proteinExistence type="predicted"/>
<name>A0A1C7D4L2_9SPHN</name>
<organism evidence="2 3">
    <name type="scientific">Paraurantiacibacter namhicola</name>
    <dbReference type="NCBI Taxonomy" id="645517"/>
    <lineage>
        <taxon>Bacteria</taxon>
        <taxon>Pseudomonadati</taxon>
        <taxon>Pseudomonadota</taxon>
        <taxon>Alphaproteobacteria</taxon>
        <taxon>Sphingomonadales</taxon>
        <taxon>Erythrobacteraceae</taxon>
        <taxon>Paraurantiacibacter</taxon>
    </lineage>
</organism>
<dbReference type="AlphaFoldDB" id="A0A1C7D4L2"/>
<accession>A0A1C7D4L2</accession>
<keyword evidence="3" id="KW-1185">Reference proteome</keyword>
<reference evidence="2 3" key="1">
    <citation type="submission" date="2016-07" db="EMBL/GenBank/DDBJ databases">
        <title>Complete genome sequence of Altererythrobacter namhicola JCM 16345T, containing esterase-encoding genes.</title>
        <authorList>
            <person name="Cheng H."/>
            <person name="Wu Y.-H."/>
            <person name="Jian S.-L."/>
            <person name="Huo Y.-Y."/>
            <person name="Wang C.-S."/>
            <person name="Xu X.-W."/>
        </authorList>
    </citation>
    <scope>NUCLEOTIDE SEQUENCE [LARGE SCALE GENOMIC DNA]</scope>
    <source>
        <strain evidence="2 3">JCM 16345</strain>
    </source>
</reference>
<evidence type="ECO:0000313" key="3">
    <source>
        <dbReference type="Proteomes" id="UP000092698"/>
    </source>
</evidence>
<sequence length="76" mass="8267">MKIFTDHPASVGETYGQHLVHASGFGIRMIAGGIACLLHGIFPFLCVKTGSAQIVTLHDRMVTGRVKTHDGWSYII</sequence>
<dbReference type="OrthoDB" id="7652114at2"/>
<dbReference type="RefSeq" id="WP_067789595.1">
    <property type="nucleotide sequence ID" value="NZ_CP016545.1"/>
</dbReference>
<keyword evidence="1" id="KW-0472">Membrane</keyword>
<feature type="transmembrane region" description="Helical" evidence="1">
    <location>
        <begin position="25"/>
        <end position="47"/>
    </location>
</feature>
<dbReference type="InterPro" id="IPR045936">
    <property type="entry name" value="DUF6356"/>
</dbReference>
<dbReference type="KEGG" id="anh:A6F65_00066"/>
<evidence type="ECO:0000313" key="2">
    <source>
        <dbReference type="EMBL" id="ANU06394.1"/>
    </source>
</evidence>
<evidence type="ECO:0008006" key="4">
    <source>
        <dbReference type="Google" id="ProtNLM"/>
    </source>
</evidence>
<dbReference type="Proteomes" id="UP000092698">
    <property type="component" value="Chromosome"/>
</dbReference>
<dbReference type="Pfam" id="PF19883">
    <property type="entry name" value="DUF6356"/>
    <property type="match status" value="1"/>
</dbReference>
<dbReference type="STRING" id="645517.A6F65_00066"/>
<evidence type="ECO:0000256" key="1">
    <source>
        <dbReference type="SAM" id="Phobius"/>
    </source>
</evidence>
<dbReference type="EMBL" id="CP016545">
    <property type="protein sequence ID" value="ANU06394.1"/>
    <property type="molecule type" value="Genomic_DNA"/>
</dbReference>
<gene>
    <name evidence="2" type="ORF">A6F65_00066</name>
</gene>